<evidence type="ECO:0000259" key="4">
    <source>
        <dbReference type="PROSITE" id="PS50042"/>
    </source>
</evidence>
<evidence type="ECO:0000256" key="1">
    <source>
        <dbReference type="ARBA" id="ARBA00022630"/>
    </source>
</evidence>
<comment type="caution">
    <text evidence="5">The sequence shown here is derived from an EMBL/GenBank/DDBJ whole genome shotgun (WGS) entry which is preliminary data.</text>
</comment>
<dbReference type="EMBL" id="BAAAHK010000006">
    <property type="protein sequence ID" value="GAA0938266.1"/>
    <property type="molecule type" value="Genomic_DNA"/>
</dbReference>
<dbReference type="PROSITE" id="PS50042">
    <property type="entry name" value="CNMP_BINDING_3"/>
    <property type="match status" value="1"/>
</dbReference>
<dbReference type="InterPro" id="IPR023753">
    <property type="entry name" value="FAD/NAD-binding_dom"/>
</dbReference>
<evidence type="ECO:0000313" key="5">
    <source>
        <dbReference type="EMBL" id="GAA0938266.1"/>
    </source>
</evidence>
<dbReference type="SUPFAM" id="SSF51905">
    <property type="entry name" value="FAD/NAD(P)-binding domain"/>
    <property type="match status" value="1"/>
</dbReference>
<dbReference type="Proteomes" id="UP001500542">
    <property type="component" value="Unassembled WGS sequence"/>
</dbReference>
<evidence type="ECO:0000256" key="3">
    <source>
        <dbReference type="ARBA" id="ARBA00048132"/>
    </source>
</evidence>
<dbReference type="Pfam" id="PF00027">
    <property type="entry name" value="cNMP_binding"/>
    <property type="match status" value="1"/>
</dbReference>
<dbReference type="Gene3D" id="2.60.120.10">
    <property type="entry name" value="Jelly Rolls"/>
    <property type="match status" value="1"/>
</dbReference>
<dbReference type="Pfam" id="PF07992">
    <property type="entry name" value="Pyr_redox_2"/>
    <property type="match status" value="1"/>
</dbReference>
<proteinExistence type="predicted"/>
<gene>
    <name evidence="5" type="ORF">GCM10009554_27140</name>
</gene>
<evidence type="ECO:0000313" key="6">
    <source>
        <dbReference type="Proteomes" id="UP001500542"/>
    </source>
</evidence>
<organism evidence="5 6">
    <name type="scientific">Kribbella koreensis</name>
    <dbReference type="NCBI Taxonomy" id="57909"/>
    <lineage>
        <taxon>Bacteria</taxon>
        <taxon>Bacillati</taxon>
        <taxon>Actinomycetota</taxon>
        <taxon>Actinomycetes</taxon>
        <taxon>Propionibacteriales</taxon>
        <taxon>Kribbellaceae</taxon>
        <taxon>Kribbella</taxon>
    </lineage>
</organism>
<dbReference type="PRINTS" id="PR00368">
    <property type="entry name" value="FADPNR"/>
</dbReference>
<feature type="domain" description="Cyclic nucleotide-binding" evidence="4">
    <location>
        <begin position="1"/>
        <end position="108"/>
    </location>
</feature>
<name>A0ABP4ALI9_9ACTN</name>
<dbReference type="PANTHER" id="PTHR48105">
    <property type="entry name" value="THIOREDOXIN REDUCTASE 1-RELATED-RELATED"/>
    <property type="match status" value="1"/>
</dbReference>
<keyword evidence="6" id="KW-1185">Reference proteome</keyword>
<dbReference type="CDD" id="cd00038">
    <property type="entry name" value="CAP_ED"/>
    <property type="match status" value="1"/>
</dbReference>
<sequence>MYGTPHDAEAGEVLYSPGDPSYDLVLVDSGAAEVVRELRAGEAAEVIAREGPGGVLGEISLLSGQAVYLTGRMAEAGQVHRITPTELRRLMAEDAELSDILLTTFMARRNELKASAARSLEIVGEERTASSLALRTYAARLQLPHQWLDSGTAEGLKLLRATGLTPGDLPVAITAAGVIRHATPGLLAELLGLNYRFAEADKSVDLVVVGAGPAGLAAAVYGASEGLETVLLDSIGPGGQAAASSRIENYLGFPNGLSGADLLGRAHTQALKFGASVYSPCEVARLESSGGEHKIHLVDGTVIATRAVVAATGARYRKLPLERWPEFEGAGIYYAATEVETRRLSGLPVTVVGGANSAGQAAIFLASKKCQVDLVIRGADIRTGMSSYLVERILADPAITVRTSTRVTALYGDNYLTGLTLTDAAGNELTGESSALFCFIGAQPASEWLGEVVRDDHGFILTDALIPQDQLGPEWNGRRPLPFETSTPGLFAVGDLRHGSMKRVAAAVGEGASAVASTHAALARA</sequence>
<dbReference type="InterPro" id="IPR018490">
    <property type="entry name" value="cNMP-bd_dom_sf"/>
</dbReference>
<dbReference type="PRINTS" id="PR00469">
    <property type="entry name" value="PNDRDTASEII"/>
</dbReference>
<reference evidence="6" key="1">
    <citation type="journal article" date="2019" name="Int. J. Syst. Evol. Microbiol.">
        <title>The Global Catalogue of Microorganisms (GCM) 10K type strain sequencing project: providing services to taxonomists for standard genome sequencing and annotation.</title>
        <authorList>
            <consortium name="The Broad Institute Genomics Platform"/>
            <consortium name="The Broad Institute Genome Sequencing Center for Infectious Disease"/>
            <person name="Wu L."/>
            <person name="Ma J."/>
        </authorList>
    </citation>
    <scope>NUCLEOTIDE SEQUENCE [LARGE SCALE GENOMIC DNA]</scope>
    <source>
        <strain evidence="6">JCM 10977</strain>
    </source>
</reference>
<dbReference type="InterPro" id="IPR000595">
    <property type="entry name" value="cNMP-bd_dom"/>
</dbReference>
<keyword evidence="1" id="KW-0285">Flavoprotein</keyword>
<dbReference type="InterPro" id="IPR050097">
    <property type="entry name" value="Ferredoxin-NADP_redctase_2"/>
</dbReference>
<accession>A0ABP4ALI9</accession>
<keyword evidence="2" id="KW-0560">Oxidoreductase</keyword>
<protein>
    <submittedName>
        <fullName evidence="5">FAD-dependent oxidoreductase</fullName>
    </submittedName>
</protein>
<comment type="catalytic activity">
    <reaction evidence="3">
        <text>[thioredoxin]-dithiol + NADP(+) = [thioredoxin]-disulfide + NADPH + H(+)</text>
        <dbReference type="Rhea" id="RHEA:20345"/>
        <dbReference type="Rhea" id="RHEA-COMP:10698"/>
        <dbReference type="Rhea" id="RHEA-COMP:10700"/>
        <dbReference type="ChEBI" id="CHEBI:15378"/>
        <dbReference type="ChEBI" id="CHEBI:29950"/>
        <dbReference type="ChEBI" id="CHEBI:50058"/>
        <dbReference type="ChEBI" id="CHEBI:57783"/>
        <dbReference type="ChEBI" id="CHEBI:58349"/>
        <dbReference type="EC" id="1.8.1.9"/>
    </reaction>
</comment>
<evidence type="ECO:0000256" key="2">
    <source>
        <dbReference type="ARBA" id="ARBA00023002"/>
    </source>
</evidence>
<dbReference type="Gene3D" id="3.50.50.60">
    <property type="entry name" value="FAD/NAD(P)-binding domain"/>
    <property type="match status" value="2"/>
</dbReference>
<dbReference type="SUPFAM" id="SSF51206">
    <property type="entry name" value="cAMP-binding domain-like"/>
    <property type="match status" value="1"/>
</dbReference>
<dbReference type="InterPro" id="IPR036188">
    <property type="entry name" value="FAD/NAD-bd_sf"/>
</dbReference>
<dbReference type="InterPro" id="IPR014710">
    <property type="entry name" value="RmlC-like_jellyroll"/>
</dbReference>